<dbReference type="InterPro" id="IPR032477">
    <property type="entry name" value="Glyco_hydro_64"/>
</dbReference>
<dbReference type="Gene3D" id="2.40.30.20">
    <property type="match status" value="1"/>
</dbReference>
<dbReference type="InterPro" id="IPR023366">
    <property type="entry name" value="ATP_synth_asu-like_sf"/>
</dbReference>
<organism evidence="2 3">
    <name type="scientific">Planctomicrobium piriforme</name>
    <dbReference type="NCBI Taxonomy" id="1576369"/>
    <lineage>
        <taxon>Bacteria</taxon>
        <taxon>Pseudomonadati</taxon>
        <taxon>Planctomycetota</taxon>
        <taxon>Planctomycetia</taxon>
        <taxon>Planctomycetales</taxon>
        <taxon>Planctomycetaceae</taxon>
        <taxon>Planctomicrobium</taxon>
    </lineage>
</organism>
<dbReference type="RefSeq" id="WP_092049393.1">
    <property type="nucleotide sequence ID" value="NZ_FOQD01000006.1"/>
</dbReference>
<dbReference type="Gene3D" id="2.40.30.180">
    <property type="entry name" value="Ubiquitin-activating enzyme E1, FCCH domain"/>
    <property type="match status" value="1"/>
</dbReference>
<dbReference type="OrthoDB" id="9757947at2"/>
<dbReference type="PROSITE" id="PS52006">
    <property type="entry name" value="GH64"/>
    <property type="match status" value="1"/>
</dbReference>
<dbReference type="InterPro" id="IPR042302">
    <property type="entry name" value="E1_FCCH_sf"/>
</dbReference>
<sequence>MSFLKRVFGSQRRRRVPAASTALERFEPRHLLSGGISGSVSRGRRATFFDADGTRVTVILRGPGTGALTPAALNGSSTGLLDSLVLTGTTSRSSLTIRTRGGSVAGTTINELTINGANGQSNVLGKLLAGGLSLNEGGEFTVNGSVSQAALGEVGKDSQVKINGSVSHLQTGVVRTGANLNVTSNLARLTASSLGSGAVVNSQTIGVMDVRGQVNHATITAGSGGIHSASFGSLLDSTITGANINSIAVAGDMLRSKLIANIESGTDGEFGTMDDTVASSTVVGKINAVKVSGETKDSDGNLNQIVASGDVGSVSGRGITSATAPKVWKYAASSFIKLKVAQESGRATGYYDSQIWIAVFGQEIATPGPGVIPPVGKSYYLVADQLESGKPVPISTAGLQPGSGTPDQAILPSSTLAAWDGKLSLPVPPPGQQFTGRIVISVGAPIQAQVTTSNGTVSAPSSGSLTDPSNGTIYDFLEFTVTNFNGVPNLDIDTSQVDAFGLPMKLEFFQDAAGKKPFNYSFTGTTTTGSNIITGIPDTTKLSQGDAVTGAGVPTGSTIQSITNSTATSTGSIVLNNNLTKTGTSVSFTAAAGGPVGVKATRESVLNGANSNSLLSFLISEISSSTNVEAVRPFLESYANQPVAGAVQATGAINNLTFTSQQLIQILSPNHGLATGDVVTVSGVNGVPGANGTFVVTVVDSNNFTLNGTTGSGSFTGGGVWSQGTITGASNAGPIVITTSSTAGLANGDLVKIEGILGNTAANGLFTISNVTATSFTLVNSQGNGAYTMGGVWSVYQNPPIRLVSPKDVVEALSSPASLNPLNNYYNQTIDDFFLKYYTGTIGTHTGGGKTFSLVSSASGSAITYSGQTTQVGNNYVLRLNATTGTTAEKAVNYDLYYPFFNTNLPDASAYTPIFYVAGATAPTWIVTAGQQYESASQMIFACDAVFADNNARGMTGTSSVVMGDLEDSISAAINRGIILSDSSTWGDQGTWFQSTTANGGIYNYWVQYWHQTGLTYGDQSYAFPYDDKFGASTNLNQNNVGMATITLGKWSNSQTATRTLFKNFPANGNQGGQVTLTAKVAGAGGPTGTVTFYIDGTPINSSNASSAPPLQPVTIDANGEATITATMPALPDGSNTHTYTVTAVYSGDANNLPSIASHKLKLEGS</sequence>
<evidence type="ECO:0000313" key="3">
    <source>
        <dbReference type="Proteomes" id="UP000199518"/>
    </source>
</evidence>
<protein>
    <submittedName>
        <fullName evidence="2">Ubiquitin-activating enzyme E1 FCCH domain-containing protein</fullName>
    </submittedName>
</protein>
<dbReference type="InterPro" id="IPR037176">
    <property type="entry name" value="Osmotin/thaumatin-like_sf"/>
</dbReference>
<keyword evidence="3" id="KW-1185">Reference proteome</keyword>
<dbReference type="InterPro" id="IPR032109">
    <property type="entry name" value="Big_3_5"/>
</dbReference>
<dbReference type="Pfam" id="PF16483">
    <property type="entry name" value="Glyco_hydro_64"/>
    <property type="match status" value="2"/>
</dbReference>
<evidence type="ECO:0000259" key="1">
    <source>
        <dbReference type="PROSITE" id="PS52006"/>
    </source>
</evidence>
<gene>
    <name evidence="2" type="ORF">SAMN05421753_10642</name>
</gene>
<proteinExistence type="predicted"/>
<accession>A0A1I3FVW4</accession>
<dbReference type="Pfam" id="PF16190">
    <property type="entry name" value="E1_FCCH"/>
    <property type="match status" value="1"/>
</dbReference>
<dbReference type="InterPro" id="IPR013783">
    <property type="entry name" value="Ig-like_fold"/>
</dbReference>
<dbReference type="EMBL" id="FOQD01000006">
    <property type="protein sequence ID" value="SFI15061.1"/>
    <property type="molecule type" value="Genomic_DNA"/>
</dbReference>
<evidence type="ECO:0000313" key="2">
    <source>
        <dbReference type="EMBL" id="SFI15061.1"/>
    </source>
</evidence>
<dbReference type="InterPro" id="IPR032418">
    <property type="entry name" value="E1_FCCH"/>
</dbReference>
<dbReference type="Pfam" id="PF16640">
    <property type="entry name" value="Big_3_5"/>
    <property type="match status" value="1"/>
</dbReference>
<dbReference type="Proteomes" id="UP000199518">
    <property type="component" value="Unassembled WGS sequence"/>
</dbReference>
<name>A0A1I3FVW4_9PLAN</name>
<reference evidence="3" key="1">
    <citation type="submission" date="2016-10" db="EMBL/GenBank/DDBJ databases">
        <authorList>
            <person name="Varghese N."/>
            <person name="Submissions S."/>
        </authorList>
    </citation>
    <scope>NUCLEOTIDE SEQUENCE [LARGE SCALE GENOMIC DNA]</scope>
    <source>
        <strain evidence="3">DSM 26348</strain>
    </source>
</reference>
<dbReference type="STRING" id="1576369.SAMN05421753_10642"/>
<dbReference type="Gene3D" id="2.60.40.10">
    <property type="entry name" value="Immunoglobulins"/>
    <property type="match status" value="1"/>
</dbReference>
<feature type="domain" description="GH64" evidence="1">
    <location>
        <begin position="333"/>
        <end position="699"/>
    </location>
</feature>
<dbReference type="AlphaFoldDB" id="A0A1I3FVW4"/>
<dbReference type="Gene3D" id="2.60.110.10">
    <property type="entry name" value="Thaumatin"/>
    <property type="match status" value="1"/>
</dbReference>